<organism evidence="2 3">
    <name type="scientific">Heterorhabditis bacteriophora</name>
    <name type="common">Entomopathogenic nematode worm</name>
    <dbReference type="NCBI Taxonomy" id="37862"/>
    <lineage>
        <taxon>Eukaryota</taxon>
        <taxon>Metazoa</taxon>
        <taxon>Ecdysozoa</taxon>
        <taxon>Nematoda</taxon>
        <taxon>Chromadorea</taxon>
        <taxon>Rhabditida</taxon>
        <taxon>Rhabditina</taxon>
        <taxon>Rhabditomorpha</taxon>
        <taxon>Strongyloidea</taxon>
        <taxon>Heterorhabditidae</taxon>
        <taxon>Heterorhabditis</taxon>
    </lineage>
</organism>
<keyword evidence="2" id="KW-1185">Reference proteome</keyword>
<sequence length="200" mass="22556">MFYMDADLDIFVTPESVDVQEAMNKFEAASNTVSLISELTSPVVSGITRTESMDSQISWESFLPDAVYRNELNDTCDNEIDIDLEMEKALEKNVFFLAFNRGVENFDDTCLTTNFATKKLDLSLFKYNPVNCTNLYSDEENYRFDSTNTNKAAVLFEISTNKSFVSSSEPTSQRVTNTSEKTSNQSICERVTSANGESYI</sequence>
<accession>A0A1I7X240</accession>
<dbReference type="AlphaFoldDB" id="A0A1I7X240"/>
<reference evidence="3" key="1">
    <citation type="submission" date="2016-11" db="UniProtKB">
        <authorList>
            <consortium name="WormBaseParasite"/>
        </authorList>
    </citation>
    <scope>IDENTIFICATION</scope>
</reference>
<protein>
    <submittedName>
        <fullName evidence="3">Uncharacterized protein</fullName>
    </submittedName>
</protein>
<dbReference type="WBParaSite" id="Hba_11640">
    <property type="protein sequence ID" value="Hba_11640"/>
    <property type="gene ID" value="Hba_11640"/>
</dbReference>
<evidence type="ECO:0000256" key="1">
    <source>
        <dbReference type="SAM" id="MobiDB-lite"/>
    </source>
</evidence>
<evidence type="ECO:0000313" key="3">
    <source>
        <dbReference type="WBParaSite" id="Hba_11640"/>
    </source>
</evidence>
<evidence type="ECO:0000313" key="2">
    <source>
        <dbReference type="Proteomes" id="UP000095283"/>
    </source>
</evidence>
<dbReference type="Proteomes" id="UP000095283">
    <property type="component" value="Unplaced"/>
</dbReference>
<feature type="region of interest" description="Disordered" evidence="1">
    <location>
        <begin position="167"/>
        <end position="187"/>
    </location>
</feature>
<name>A0A1I7X240_HETBA</name>
<proteinExistence type="predicted"/>